<evidence type="ECO:0000256" key="1">
    <source>
        <dbReference type="SAM" id="MobiDB-lite"/>
    </source>
</evidence>
<feature type="region of interest" description="Disordered" evidence="1">
    <location>
        <begin position="1"/>
        <end position="20"/>
    </location>
</feature>
<gene>
    <name evidence="2" type="ORF">PMAYCL1PPCAC_30001</name>
</gene>
<reference evidence="3" key="1">
    <citation type="submission" date="2022-10" db="EMBL/GenBank/DDBJ databases">
        <title>Genome assembly of Pristionchus species.</title>
        <authorList>
            <person name="Yoshida K."/>
            <person name="Sommer R.J."/>
        </authorList>
    </citation>
    <scope>NUCLEOTIDE SEQUENCE [LARGE SCALE GENOMIC DNA]</scope>
    <source>
        <strain evidence="3">RS5460</strain>
    </source>
</reference>
<dbReference type="PANTHER" id="PTHR37962:SF2">
    <property type="entry name" value="MALE STERILE (3) 76CA"/>
    <property type="match status" value="1"/>
</dbReference>
<feature type="non-terminal residue" evidence="2">
    <location>
        <position position="1"/>
    </location>
</feature>
<name>A0AAN5IEP1_9BILA</name>
<accession>A0AAN5IEP1</accession>
<evidence type="ECO:0000313" key="3">
    <source>
        <dbReference type="Proteomes" id="UP001328107"/>
    </source>
</evidence>
<dbReference type="EMBL" id="BTRK01000006">
    <property type="protein sequence ID" value="GMR59806.1"/>
    <property type="molecule type" value="Genomic_DNA"/>
</dbReference>
<evidence type="ECO:0000313" key="2">
    <source>
        <dbReference type="EMBL" id="GMR59806.1"/>
    </source>
</evidence>
<comment type="caution">
    <text evidence="2">The sequence shown here is derived from an EMBL/GenBank/DDBJ whole genome shotgun (WGS) entry which is preliminary data.</text>
</comment>
<sequence>RLMSSSDDPSPSSSPSSSSIPQHAFLLNVRPTFEKVDRVSVWRLPSEISQSRISGRPSRSNACTLIALHLIELMERRNVHFISPTQSRVPLLPSPRPSFRALAGAESHPTPIMCSRYLIGIFSEAMIEGNETHERAIKTRNPEEHNFTIPDAITALHGRHTEIDFCSVTGSLTQYLPRFIRIALRSPSLLPLIRLHFVIIAFARTVLLVADRRTSSFILLDSHLHGSVHAPTSGAN</sequence>
<feature type="compositionally biased region" description="Low complexity" evidence="1">
    <location>
        <begin position="1"/>
        <end position="19"/>
    </location>
</feature>
<dbReference type="PANTHER" id="PTHR37962">
    <property type="entry name" value="MALE STERILE (3) 76CA"/>
    <property type="match status" value="1"/>
</dbReference>
<dbReference type="AlphaFoldDB" id="A0AAN5IEP1"/>
<organism evidence="2 3">
    <name type="scientific">Pristionchus mayeri</name>
    <dbReference type="NCBI Taxonomy" id="1317129"/>
    <lineage>
        <taxon>Eukaryota</taxon>
        <taxon>Metazoa</taxon>
        <taxon>Ecdysozoa</taxon>
        <taxon>Nematoda</taxon>
        <taxon>Chromadorea</taxon>
        <taxon>Rhabditida</taxon>
        <taxon>Rhabditina</taxon>
        <taxon>Diplogasteromorpha</taxon>
        <taxon>Diplogasteroidea</taxon>
        <taxon>Neodiplogasteridae</taxon>
        <taxon>Pristionchus</taxon>
    </lineage>
</organism>
<keyword evidence="3" id="KW-1185">Reference proteome</keyword>
<dbReference type="Proteomes" id="UP001328107">
    <property type="component" value="Unassembled WGS sequence"/>
</dbReference>
<protein>
    <submittedName>
        <fullName evidence="2">Uncharacterized protein</fullName>
    </submittedName>
</protein>
<proteinExistence type="predicted"/>